<evidence type="ECO:0000256" key="5">
    <source>
        <dbReference type="ARBA" id="ARBA00022989"/>
    </source>
</evidence>
<proteinExistence type="inferred from homology"/>
<protein>
    <submittedName>
        <fullName evidence="10">Cation diffusion facilitator family transporter</fullName>
    </submittedName>
</protein>
<reference evidence="11" key="1">
    <citation type="submission" date="2016-10" db="EMBL/GenBank/DDBJ databases">
        <authorList>
            <person name="Varghese N."/>
            <person name="Submissions S."/>
        </authorList>
    </citation>
    <scope>NUCLEOTIDE SEQUENCE [LARGE SCALE GENOMIC DNA]</scope>
    <source>
        <strain evidence="11">M83</strain>
    </source>
</reference>
<feature type="domain" description="Cation efflux protein cytoplasmic" evidence="9">
    <location>
        <begin position="210"/>
        <end position="276"/>
    </location>
</feature>
<dbReference type="EMBL" id="FNHZ01000001">
    <property type="protein sequence ID" value="SDM49919.1"/>
    <property type="molecule type" value="Genomic_DNA"/>
</dbReference>
<feature type="transmembrane region" description="Helical" evidence="7">
    <location>
        <begin position="78"/>
        <end position="99"/>
    </location>
</feature>
<evidence type="ECO:0000313" key="11">
    <source>
        <dbReference type="Proteomes" id="UP000187651"/>
    </source>
</evidence>
<dbReference type="NCBIfam" id="TIGR01297">
    <property type="entry name" value="CDF"/>
    <property type="match status" value="1"/>
</dbReference>
<dbReference type="GO" id="GO:0008324">
    <property type="term" value="F:monoatomic cation transmembrane transporter activity"/>
    <property type="evidence" value="ECO:0007669"/>
    <property type="project" value="InterPro"/>
</dbReference>
<organism evidence="10 11">
    <name type="scientific">Lachnospira pectinoschiza</name>
    <dbReference type="NCBI Taxonomy" id="28052"/>
    <lineage>
        <taxon>Bacteria</taxon>
        <taxon>Bacillati</taxon>
        <taxon>Bacillota</taxon>
        <taxon>Clostridia</taxon>
        <taxon>Lachnospirales</taxon>
        <taxon>Lachnospiraceae</taxon>
        <taxon>Lachnospira</taxon>
    </lineage>
</organism>
<evidence type="ECO:0000256" key="4">
    <source>
        <dbReference type="ARBA" id="ARBA00022692"/>
    </source>
</evidence>
<dbReference type="OrthoDB" id="9806522at2"/>
<dbReference type="PANTHER" id="PTHR43840:SF50">
    <property type="entry name" value="MANGANESE EFFLUX SYSTEM PROTEIN MNES"/>
    <property type="match status" value="1"/>
</dbReference>
<gene>
    <name evidence="10" type="ORF">SAMN05216544_0447</name>
</gene>
<evidence type="ECO:0000256" key="3">
    <source>
        <dbReference type="ARBA" id="ARBA00022448"/>
    </source>
</evidence>
<dbReference type="InterPro" id="IPR002524">
    <property type="entry name" value="Cation_efflux"/>
</dbReference>
<accession>A0A1G9TQ52</accession>
<dbReference type="Gene3D" id="3.30.70.1350">
    <property type="entry name" value="Cation efflux protein, cytoplasmic domain"/>
    <property type="match status" value="1"/>
</dbReference>
<evidence type="ECO:0000256" key="7">
    <source>
        <dbReference type="SAM" id="Phobius"/>
    </source>
</evidence>
<keyword evidence="11" id="KW-1185">Reference proteome</keyword>
<dbReference type="InterPro" id="IPR027469">
    <property type="entry name" value="Cation_efflux_TMD_sf"/>
</dbReference>
<keyword evidence="5 7" id="KW-1133">Transmembrane helix</keyword>
<dbReference type="InterPro" id="IPR050291">
    <property type="entry name" value="CDF_Transporter"/>
</dbReference>
<evidence type="ECO:0000256" key="2">
    <source>
        <dbReference type="ARBA" id="ARBA00008114"/>
    </source>
</evidence>
<dbReference type="Gene3D" id="1.20.1510.10">
    <property type="entry name" value="Cation efflux protein transmembrane domain"/>
    <property type="match status" value="1"/>
</dbReference>
<evidence type="ECO:0000259" key="9">
    <source>
        <dbReference type="Pfam" id="PF16916"/>
    </source>
</evidence>
<feature type="transmembrane region" description="Helical" evidence="7">
    <location>
        <begin position="12"/>
        <end position="37"/>
    </location>
</feature>
<dbReference type="Proteomes" id="UP000187651">
    <property type="component" value="Unassembled WGS sequence"/>
</dbReference>
<dbReference type="GO" id="GO:0016020">
    <property type="term" value="C:membrane"/>
    <property type="evidence" value="ECO:0007669"/>
    <property type="project" value="UniProtKB-SubCell"/>
</dbReference>
<keyword evidence="4 7" id="KW-0812">Transmembrane</keyword>
<comment type="subcellular location">
    <subcellularLocation>
        <location evidence="1">Membrane</location>
        <topology evidence="1">Multi-pass membrane protein</topology>
    </subcellularLocation>
</comment>
<sequence>MNRATKIVQTSIIGIIVNVVLAAIKAVIGTMVNSIAITLDAVNNLSDALSSVITIIGTKLSQKAEDKKHPMGYGRVEYLSTTVISVIVLYAGVTSLVEAVKKIIEPQAADYSVVSLVIVAIAVVVKILLGLYFKGVGSKEKSDALIASGQDALFDGVISTATLIAGILYLTTNIGIESYLAGVISIVIIKSGVEMLSDTISKILGERIESEISKEIKRCVATVDGVQGAYDLVLHNYGPDRTVGSIHIEVDDKLTASEIDEITRKIERKVYKEFNVNIVGVGIYAVNTGDDEAAKIRADVNRIVTAFEYVIQMHGFYIKMDDLYMQFDVIVDFAAPSMKEVYHEVISAVQEHYPDYKLQVILDRDISD</sequence>
<dbReference type="RefSeq" id="WP_074520723.1">
    <property type="nucleotide sequence ID" value="NZ_FNHZ01000001.1"/>
</dbReference>
<evidence type="ECO:0000313" key="10">
    <source>
        <dbReference type="EMBL" id="SDM49919.1"/>
    </source>
</evidence>
<feature type="transmembrane region" description="Helical" evidence="7">
    <location>
        <begin position="111"/>
        <end position="132"/>
    </location>
</feature>
<dbReference type="InterPro" id="IPR036837">
    <property type="entry name" value="Cation_efflux_CTD_sf"/>
</dbReference>
<feature type="domain" description="Cation efflux protein transmembrane" evidence="8">
    <location>
        <begin position="12"/>
        <end position="204"/>
    </location>
</feature>
<evidence type="ECO:0000256" key="6">
    <source>
        <dbReference type="ARBA" id="ARBA00023136"/>
    </source>
</evidence>
<keyword evidence="6 7" id="KW-0472">Membrane</keyword>
<dbReference type="AlphaFoldDB" id="A0A1G9TQ52"/>
<keyword evidence="3" id="KW-0813">Transport</keyword>
<evidence type="ECO:0000256" key="1">
    <source>
        <dbReference type="ARBA" id="ARBA00004141"/>
    </source>
</evidence>
<dbReference type="SUPFAM" id="SSF161111">
    <property type="entry name" value="Cation efflux protein transmembrane domain-like"/>
    <property type="match status" value="1"/>
</dbReference>
<dbReference type="PANTHER" id="PTHR43840">
    <property type="entry name" value="MITOCHONDRIAL METAL TRANSPORTER 1-RELATED"/>
    <property type="match status" value="1"/>
</dbReference>
<comment type="similarity">
    <text evidence="2">Belongs to the cation diffusion facilitator (CDF) transporter (TC 2.A.4) family.</text>
</comment>
<dbReference type="Pfam" id="PF01545">
    <property type="entry name" value="Cation_efflux"/>
    <property type="match status" value="1"/>
</dbReference>
<dbReference type="Pfam" id="PF16916">
    <property type="entry name" value="ZT_dimer"/>
    <property type="match status" value="1"/>
</dbReference>
<dbReference type="InterPro" id="IPR027470">
    <property type="entry name" value="Cation_efflux_CTD"/>
</dbReference>
<dbReference type="InterPro" id="IPR058533">
    <property type="entry name" value="Cation_efflux_TM"/>
</dbReference>
<dbReference type="SUPFAM" id="SSF160240">
    <property type="entry name" value="Cation efflux protein cytoplasmic domain-like"/>
    <property type="match status" value="1"/>
</dbReference>
<evidence type="ECO:0000259" key="8">
    <source>
        <dbReference type="Pfam" id="PF01545"/>
    </source>
</evidence>
<name>A0A1G9TQ52_9FIRM</name>